<dbReference type="PANTHER" id="PTHR32097:SF17">
    <property type="entry name" value="CAMP-BINDING PROTEIN 1-RELATED"/>
    <property type="match status" value="1"/>
</dbReference>
<dbReference type="InterPro" id="IPR051324">
    <property type="entry name" value="Stress/Tellurium_Resist"/>
</dbReference>
<dbReference type="AlphaFoldDB" id="A2DJH3"/>
<dbReference type="PANTHER" id="PTHR32097">
    <property type="entry name" value="CAMP-BINDING PROTEIN 1-RELATED"/>
    <property type="match status" value="1"/>
</dbReference>
<dbReference type="Gene3D" id="2.60.60.30">
    <property type="entry name" value="sav2460 like domains"/>
    <property type="match status" value="1"/>
</dbReference>
<reference evidence="1" key="1">
    <citation type="submission" date="2006-10" db="EMBL/GenBank/DDBJ databases">
        <authorList>
            <person name="Amadeo P."/>
            <person name="Zhao Q."/>
            <person name="Wortman J."/>
            <person name="Fraser-Liggett C."/>
            <person name="Carlton J."/>
        </authorList>
    </citation>
    <scope>NUCLEOTIDE SEQUENCE</scope>
    <source>
        <strain evidence="1">G3</strain>
    </source>
</reference>
<evidence type="ECO:0000313" key="2">
    <source>
        <dbReference type="Proteomes" id="UP000001542"/>
    </source>
</evidence>
<sequence>MLEFPIELQTIENRIDTVQDTIVIKILCNKPYRKLLWSSKQYKNSKQIQINETIKIQVPSTLKVNVNLYRLAPIEGEKLFAKFDFDLEKIQLNTAITLNYQNDISMKFKILQPTYKFEQNEKIEFSKSPEKLIITTVSQQKLNLSISHRSNTYEYADISSIMQNSLFNSSFFQNKYDIFIFNSVVLDVSSTFCIWNDLNLLFSTCTNESVILSIYSTSESSFDLIYAATVDIIANKTVVPLNIKMDQEKGIVIAPLSITFDILSPYEKIGELYDQKYMKYTQNKITTDKPVLIKQNQIKAYLYTVGNGIIDVSATCIKNTGSISDTLFFNQRVQWGSFETNNLPLFPCSVLSIDLSRLSNSASYLVFAISMQTGSLKDTFGSRLKIVDGNDSFSFSIPNSDCSGCLVAYLEKGDKGWELNTLNHVCDSKTAPKIAKDAAAFFFPTDNKAFIIE</sequence>
<dbReference type="InParanoid" id="A2DJH3"/>
<dbReference type="EMBL" id="DS113208">
    <property type="protein sequence ID" value="EAY19373.1"/>
    <property type="molecule type" value="Genomic_DNA"/>
</dbReference>
<gene>
    <name evidence="1" type="ORF">TVAG_100890</name>
</gene>
<dbReference type="Proteomes" id="UP000001542">
    <property type="component" value="Unassembled WGS sequence"/>
</dbReference>
<name>A2DJH3_TRIV3</name>
<dbReference type="RefSeq" id="XP_001580359.1">
    <property type="nucleotide sequence ID" value="XM_001580309.1"/>
</dbReference>
<accession>A2DJH3</accession>
<reference evidence="1" key="2">
    <citation type="journal article" date="2007" name="Science">
        <title>Draft genome sequence of the sexually transmitted pathogen Trichomonas vaginalis.</title>
        <authorList>
            <person name="Carlton J.M."/>
            <person name="Hirt R.P."/>
            <person name="Silva J.C."/>
            <person name="Delcher A.L."/>
            <person name="Schatz M."/>
            <person name="Zhao Q."/>
            <person name="Wortman J.R."/>
            <person name="Bidwell S.L."/>
            <person name="Alsmark U.C.M."/>
            <person name="Besteiro S."/>
            <person name="Sicheritz-Ponten T."/>
            <person name="Noel C.J."/>
            <person name="Dacks J.B."/>
            <person name="Foster P.G."/>
            <person name="Simillion C."/>
            <person name="Van de Peer Y."/>
            <person name="Miranda-Saavedra D."/>
            <person name="Barton G.J."/>
            <person name="Westrop G.D."/>
            <person name="Mueller S."/>
            <person name="Dessi D."/>
            <person name="Fiori P.L."/>
            <person name="Ren Q."/>
            <person name="Paulsen I."/>
            <person name="Zhang H."/>
            <person name="Bastida-Corcuera F.D."/>
            <person name="Simoes-Barbosa A."/>
            <person name="Brown M.T."/>
            <person name="Hayes R.D."/>
            <person name="Mukherjee M."/>
            <person name="Okumura C.Y."/>
            <person name="Schneider R."/>
            <person name="Smith A.J."/>
            <person name="Vanacova S."/>
            <person name="Villalvazo M."/>
            <person name="Haas B.J."/>
            <person name="Pertea M."/>
            <person name="Feldblyum T.V."/>
            <person name="Utterback T.R."/>
            <person name="Shu C.L."/>
            <person name="Osoegawa K."/>
            <person name="de Jong P.J."/>
            <person name="Hrdy I."/>
            <person name="Horvathova L."/>
            <person name="Zubacova Z."/>
            <person name="Dolezal P."/>
            <person name="Malik S.B."/>
            <person name="Logsdon J.M. Jr."/>
            <person name="Henze K."/>
            <person name="Gupta A."/>
            <person name="Wang C.C."/>
            <person name="Dunne R.L."/>
            <person name="Upcroft J.A."/>
            <person name="Upcroft P."/>
            <person name="White O."/>
            <person name="Salzberg S.L."/>
            <person name="Tang P."/>
            <person name="Chiu C.-H."/>
            <person name="Lee Y.-S."/>
            <person name="Embley T.M."/>
            <person name="Coombs G.H."/>
            <person name="Mottram J.C."/>
            <person name="Tachezy J."/>
            <person name="Fraser-Liggett C.M."/>
            <person name="Johnson P.J."/>
        </authorList>
    </citation>
    <scope>NUCLEOTIDE SEQUENCE [LARGE SCALE GENOMIC DNA]</scope>
    <source>
        <strain evidence="1">G3</strain>
    </source>
</reference>
<dbReference type="VEuPathDB" id="TrichDB:TVAG_100890"/>
<keyword evidence="2" id="KW-1185">Reference proteome</keyword>
<evidence type="ECO:0000313" key="1">
    <source>
        <dbReference type="EMBL" id="EAY19373.1"/>
    </source>
</evidence>
<dbReference type="KEGG" id="tva:5464906"/>
<organism evidence="1 2">
    <name type="scientific">Trichomonas vaginalis (strain ATCC PRA-98 / G3)</name>
    <dbReference type="NCBI Taxonomy" id="412133"/>
    <lineage>
        <taxon>Eukaryota</taxon>
        <taxon>Metamonada</taxon>
        <taxon>Parabasalia</taxon>
        <taxon>Trichomonadida</taxon>
        <taxon>Trichomonadidae</taxon>
        <taxon>Trichomonas</taxon>
    </lineage>
</organism>
<proteinExistence type="predicted"/>
<dbReference type="VEuPathDB" id="TrichDB:TVAGG3_1036450"/>
<protein>
    <submittedName>
        <fullName evidence="1">Uncharacterized protein</fullName>
    </submittedName>
</protein>